<keyword evidence="1" id="KW-0808">Transferase</keyword>
<name>A0A561UHQ6_9ACTN</name>
<proteinExistence type="predicted"/>
<evidence type="ECO:0000256" key="3">
    <source>
        <dbReference type="ARBA" id="ARBA00023012"/>
    </source>
</evidence>
<reference evidence="6 7" key="1">
    <citation type="submission" date="2019-06" db="EMBL/GenBank/DDBJ databases">
        <title>Sequencing the genomes of 1000 actinobacteria strains.</title>
        <authorList>
            <person name="Klenk H.-P."/>
        </authorList>
    </citation>
    <scope>NUCLEOTIDE SEQUENCE [LARGE SCALE GENOMIC DNA]</scope>
    <source>
        <strain evidence="6 7">DSM 44826</strain>
    </source>
</reference>
<dbReference type="Proteomes" id="UP000317940">
    <property type="component" value="Unassembled WGS sequence"/>
</dbReference>
<feature type="transmembrane region" description="Helical" evidence="4">
    <location>
        <begin position="88"/>
        <end position="110"/>
    </location>
</feature>
<feature type="transmembrane region" description="Helical" evidence="4">
    <location>
        <begin position="152"/>
        <end position="175"/>
    </location>
</feature>
<feature type="transmembrane region" description="Helical" evidence="4">
    <location>
        <begin position="21"/>
        <end position="44"/>
    </location>
</feature>
<organism evidence="6 7">
    <name type="scientific">Kitasatospora viridis</name>
    <dbReference type="NCBI Taxonomy" id="281105"/>
    <lineage>
        <taxon>Bacteria</taxon>
        <taxon>Bacillati</taxon>
        <taxon>Actinomycetota</taxon>
        <taxon>Actinomycetes</taxon>
        <taxon>Kitasatosporales</taxon>
        <taxon>Streptomycetaceae</taxon>
        <taxon>Kitasatospora</taxon>
    </lineage>
</organism>
<keyword evidence="2 6" id="KW-0418">Kinase</keyword>
<comment type="caution">
    <text evidence="6">The sequence shown here is derived from an EMBL/GenBank/DDBJ whole genome shotgun (WGS) entry which is preliminary data.</text>
</comment>
<dbReference type="GO" id="GO:0000155">
    <property type="term" value="F:phosphorelay sensor kinase activity"/>
    <property type="evidence" value="ECO:0007669"/>
    <property type="project" value="InterPro"/>
</dbReference>
<accession>A0A561UHQ6</accession>
<keyword evidence="4" id="KW-0812">Transmembrane</keyword>
<dbReference type="GO" id="GO:0046983">
    <property type="term" value="F:protein dimerization activity"/>
    <property type="evidence" value="ECO:0007669"/>
    <property type="project" value="InterPro"/>
</dbReference>
<evidence type="ECO:0000313" key="7">
    <source>
        <dbReference type="Proteomes" id="UP000317940"/>
    </source>
</evidence>
<dbReference type="CDD" id="cd16917">
    <property type="entry name" value="HATPase_UhpB-NarQ-NarX-like"/>
    <property type="match status" value="1"/>
</dbReference>
<evidence type="ECO:0000256" key="4">
    <source>
        <dbReference type="SAM" id="Phobius"/>
    </source>
</evidence>
<dbReference type="PANTHER" id="PTHR24421:SF63">
    <property type="entry name" value="SENSOR HISTIDINE KINASE DESK"/>
    <property type="match status" value="1"/>
</dbReference>
<dbReference type="InterPro" id="IPR011712">
    <property type="entry name" value="Sig_transdc_His_kin_sub3_dim/P"/>
</dbReference>
<dbReference type="SUPFAM" id="SSF55874">
    <property type="entry name" value="ATPase domain of HSP90 chaperone/DNA topoisomerase II/histidine kinase"/>
    <property type="match status" value="1"/>
</dbReference>
<dbReference type="Pfam" id="PF07730">
    <property type="entry name" value="HisKA_3"/>
    <property type="match status" value="1"/>
</dbReference>
<dbReference type="InterPro" id="IPR036890">
    <property type="entry name" value="HATPase_C_sf"/>
</dbReference>
<evidence type="ECO:0000313" key="6">
    <source>
        <dbReference type="EMBL" id="TWF98875.1"/>
    </source>
</evidence>
<evidence type="ECO:0000256" key="2">
    <source>
        <dbReference type="ARBA" id="ARBA00022777"/>
    </source>
</evidence>
<dbReference type="Gene3D" id="3.30.565.10">
    <property type="entry name" value="Histidine kinase-like ATPase, C-terminal domain"/>
    <property type="match status" value="1"/>
</dbReference>
<keyword evidence="7" id="KW-1185">Reference proteome</keyword>
<dbReference type="EMBL" id="VIWT01000001">
    <property type="protein sequence ID" value="TWF98875.1"/>
    <property type="molecule type" value="Genomic_DNA"/>
</dbReference>
<dbReference type="GO" id="GO:0016020">
    <property type="term" value="C:membrane"/>
    <property type="evidence" value="ECO:0007669"/>
    <property type="project" value="InterPro"/>
</dbReference>
<dbReference type="PANTHER" id="PTHR24421">
    <property type="entry name" value="NITRATE/NITRITE SENSOR PROTEIN NARX-RELATED"/>
    <property type="match status" value="1"/>
</dbReference>
<dbReference type="AlphaFoldDB" id="A0A561UHQ6"/>
<protein>
    <submittedName>
        <fullName evidence="6">Two-component system sensor histidine kinase DesK</fullName>
    </submittedName>
</protein>
<keyword evidence="4" id="KW-1133">Transmembrane helix</keyword>
<feature type="domain" description="Signal transduction histidine kinase subgroup 3 dimerisation and phosphoacceptor" evidence="5">
    <location>
        <begin position="216"/>
        <end position="283"/>
    </location>
</feature>
<evidence type="ECO:0000259" key="5">
    <source>
        <dbReference type="Pfam" id="PF07730"/>
    </source>
</evidence>
<feature type="transmembrane region" description="Helical" evidence="4">
    <location>
        <begin position="56"/>
        <end position="76"/>
    </location>
</feature>
<dbReference type="Gene3D" id="1.20.5.1930">
    <property type="match status" value="1"/>
</dbReference>
<evidence type="ECO:0000256" key="1">
    <source>
        <dbReference type="ARBA" id="ARBA00022679"/>
    </source>
</evidence>
<dbReference type="InterPro" id="IPR050482">
    <property type="entry name" value="Sensor_HK_TwoCompSys"/>
</dbReference>
<keyword evidence="4" id="KW-0472">Membrane</keyword>
<gene>
    <name evidence="6" type="ORF">FHX73_112702</name>
</gene>
<keyword evidence="3" id="KW-0902">Two-component regulatory system</keyword>
<feature type="transmembrane region" description="Helical" evidence="4">
    <location>
        <begin position="122"/>
        <end position="140"/>
    </location>
</feature>
<sequence length="425" mass="46039">MTVRKLMARWRGNSKAKRVEIYNRWSMYSLTVMLPVVLLPSALLVLHRESPGSRGALIALTATVLLNSVLSVPLVRSALASQIRQTAIPVRLLAVHAVTTQLGIWLTLLLGPHTVGRPKDGITILIFQLTVWVVAPAIALRPRRMLLCGVPMLLLAVPPLAIGCESVAMAVGVVVGSLPGLVFAAASCRCASWVARTAWELDRAREDQSRLAVAEERLRFSRDLHDVLGRNLTTMALKAELAVQLARRGRPEAVDQMIEVQRIAQQSHREVREVVRGYRTADLGAELAGARSVLRAAGIDCRVEPGPDPAALPPLTQAVLGWVVREAATNVLRHSEAGLVAVRLRLEDRETVLEVTNDGVPAEPPTGHLPGSGLTGLRERLAALGGELDCERGAGGRFTLRAVLPVRQVDGSAELDEELEEELVR</sequence>